<dbReference type="SUPFAM" id="SSF102114">
    <property type="entry name" value="Radical SAM enzymes"/>
    <property type="match status" value="1"/>
</dbReference>
<dbReference type="Proteomes" id="UP000229931">
    <property type="component" value="Unassembled WGS sequence"/>
</dbReference>
<dbReference type="PANTHER" id="PTHR13932:SF5">
    <property type="entry name" value="RADICAL S-ADENOSYL METHIONINE DOMAIN-CONTAINING PROTEIN 1, MITOCHONDRIAL"/>
    <property type="match status" value="1"/>
</dbReference>
<dbReference type="GO" id="GO:0005737">
    <property type="term" value="C:cytoplasm"/>
    <property type="evidence" value="ECO:0007669"/>
    <property type="project" value="InterPro"/>
</dbReference>
<dbReference type="InterPro" id="IPR058240">
    <property type="entry name" value="rSAM_sf"/>
</dbReference>
<evidence type="ECO:0000256" key="8">
    <source>
        <dbReference type="ARBA" id="ARBA00023186"/>
    </source>
</evidence>
<gene>
    <name evidence="10" type="ORF">COZ84_00930</name>
</gene>
<name>A0A2M7IM97_9BACT</name>
<dbReference type="GO" id="GO:0006779">
    <property type="term" value="P:porphyrin-containing compound biosynthetic process"/>
    <property type="evidence" value="ECO:0007669"/>
    <property type="project" value="InterPro"/>
</dbReference>
<evidence type="ECO:0000256" key="5">
    <source>
        <dbReference type="ARBA" id="ARBA00022723"/>
    </source>
</evidence>
<dbReference type="SFLD" id="SFLDG01065">
    <property type="entry name" value="anaerobic_coproporphyrinogen-I"/>
    <property type="match status" value="1"/>
</dbReference>
<comment type="caution">
    <text evidence="10">The sequence shown here is derived from an EMBL/GenBank/DDBJ whole genome shotgun (WGS) entry which is preliminary data.</text>
</comment>
<accession>A0A2M7IM97</accession>
<dbReference type="CDD" id="cd01335">
    <property type="entry name" value="Radical_SAM"/>
    <property type="match status" value="1"/>
</dbReference>
<dbReference type="SFLD" id="SFLDF00562">
    <property type="entry name" value="HemN-like__clustered_with_heat"/>
    <property type="match status" value="1"/>
</dbReference>
<keyword evidence="4" id="KW-0949">S-adenosyl-L-methionine</keyword>
<evidence type="ECO:0000259" key="9">
    <source>
        <dbReference type="PROSITE" id="PS51918"/>
    </source>
</evidence>
<dbReference type="Pfam" id="PF04055">
    <property type="entry name" value="Radical_SAM"/>
    <property type="match status" value="1"/>
</dbReference>
<protein>
    <recommendedName>
        <fullName evidence="2">Heme chaperone HemW</fullName>
    </recommendedName>
</protein>
<keyword evidence="8" id="KW-0143">Chaperone</keyword>
<evidence type="ECO:0000256" key="4">
    <source>
        <dbReference type="ARBA" id="ARBA00022691"/>
    </source>
</evidence>
<evidence type="ECO:0000313" key="11">
    <source>
        <dbReference type="Proteomes" id="UP000229931"/>
    </source>
</evidence>
<dbReference type="PANTHER" id="PTHR13932">
    <property type="entry name" value="COPROPORPHYRINIGEN III OXIDASE"/>
    <property type="match status" value="1"/>
</dbReference>
<dbReference type="InterPro" id="IPR010723">
    <property type="entry name" value="HemN_C"/>
</dbReference>
<dbReference type="InterPro" id="IPR013785">
    <property type="entry name" value="Aldolase_TIM"/>
</dbReference>
<dbReference type="InterPro" id="IPR004559">
    <property type="entry name" value="HemW-like"/>
</dbReference>
<keyword evidence="5" id="KW-0479">Metal-binding</keyword>
<dbReference type="GO" id="GO:0004109">
    <property type="term" value="F:coproporphyrinogen oxidase activity"/>
    <property type="evidence" value="ECO:0007669"/>
    <property type="project" value="InterPro"/>
</dbReference>
<dbReference type="InterPro" id="IPR034505">
    <property type="entry name" value="Coproporphyrinogen-III_oxidase"/>
</dbReference>
<evidence type="ECO:0000256" key="6">
    <source>
        <dbReference type="ARBA" id="ARBA00023004"/>
    </source>
</evidence>
<comment type="similarity">
    <text evidence="1">Belongs to the anaerobic coproporphyrinogen-III oxidase family. HemW subfamily.</text>
</comment>
<keyword evidence="3" id="KW-0349">Heme</keyword>
<dbReference type="Pfam" id="PF06969">
    <property type="entry name" value="HemN_C"/>
    <property type="match status" value="1"/>
</dbReference>
<evidence type="ECO:0000256" key="7">
    <source>
        <dbReference type="ARBA" id="ARBA00023014"/>
    </source>
</evidence>
<dbReference type="InterPro" id="IPR007197">
    <property type="entry name" value="rSAM"/>
</dbReference>
<proteinExistence type="inferred from homology"/>
<evidence type="ECO:0000256" key="2">
    <source>
        <dbReference type="ARBA" id="ARBA00017228"/>
    </source>
</evidence>
<keyword evidence="6" id="KW-0408">Iron</keyword>
<dbReference type="SMART" id="SM00729">
    <property type="entry name" value="Elp3"/>
    <property type="match status" value="1"/>
</dbReference>
<evidence type="ECO:0000256" key="1">
    <source>
        <dbReference type="ARBA" id="ARBA00006100"/>
    </source>
</evidence>
<dbReference type="GO" id="GO:0051539">
    <property type="term" value="F:4 iron, 4 sulfur cluster binding"/>
    <property type="evidence" value="ECO:0007669"/>
    <property type="project" value="InterPro"/>
</dbReference>
<dbReference type="AlphaFoldDB" id="A0A2M7IM97"/>
<dbReference type="Gene3D" id="3.20.20.70">
    <property type="entry name" value="Aldolase class I"/>
    <property type="match status" value="1"/>
</dbReference>
<evidence type="ECO:0000256" key="3">
    <source>
        <dbReference type="ARBA" id="ARBA00022617"/>
    </source>
</evidence>
<keyword evidence="7" id="KW-0411">Iron-sulfur</keyword>
<dbReference type="EMBL" id="PFHP01000016">
    <property type="protein sequence ID" value="PIW95924.1"/>
    <property type="molecule type" value="Genomic_DNA"/>
</dbReference>
<dbReference type="InterPro" id="IPR006638">
    <property type="entry name" value="Elp3/MiaA/NifB-like_rSAM"/>
</dbReference>
<feature type="domain" description="Radical SAM core" evidence="9">
    <location>
        <begin position="69"/>
        <end position="308"/>
    </location>
</feature>
<dbReference type="GO" id="GO:0046872">
    <property type="term" value="F:metal ion binding"/>
    <property type="evidence" value="ECO:0007669"/>
    <property type="project" value="UniProtKB-KW"/>
</dbReference>
<reference evidence="11" key="1">
    <citation type="submission" date="2017-09" db="EMBL/GenBank/DDBJ databases">
        <title>Depth-based differentiation of microbial function through sediment-hosted aquifers and enrichment of novel symbionts in the deep terrestrial subsurface.</title>
        <authorList>
            <person name="Probst A.J."/>
            <person name="Ladd B."/>
            <person name="Jarett J.K."/>
            <person name="Geller-Mcgrath D.E."/>
            <person name="Sieber C.M.K."/>
            <person name="Emerson J.B."/>
            <person name="Anantharaman K."/>
            <person name="Thomas B.C."/>
            <person name="Malmstrom R."/>
            <person name="Stieglmeier M."/>
            <person name="Klingl A."/>
            <person name="Woyke T."/>
            <person name="Ryan C.M."/>
            <person name="Banfield J.F."/>
        </authorList>
    </citation>
    <scope>NUCLEOTIDE SEQUENCE [LARGE SCALE GENOMIC DNA]</scope>
</reference>
<sequence length="460" mass="53247">MIDEISNNMNLISKSKEIFGQLNIKELQKAGIEREDIKVSSHSHHIVTYPPLDALPEINPSKIYSKDSPKFSREIALYLHLPFCTGKCLYCAYIILPNQTKEFIDGYLDAVEKEIDLLLQCPNLQDIIVNSIYIGGGTPTYLSTNQLERAFNLLKTKFKVKKDAEITVEAGPETLIGKEGEEKLKILLQNGANRLNIGFQTFNDDILKLLRRRHNSKQAINSFNLARKAGFQNINIDLIPGLPDQTLNIWQNDLEQIGKLKPASVTCYPLSIKQTAGIYPLYQKEKQRFPSREDVIVMHIMANEFFGKLEYTQRPVWWFTKTSEYVYRQQIHKWGELGEQLALGVSGYSFISDFQYFNFRTVPQYLEAVKNNNLPIWKGIKLSKEDLMRRMILFGLKTGLNKNLFQSKFRKMPKDIFKEIWEKLENLGLIEEDKDTIQLTYKGKLFADEVSKEFYSEEVK</sequence>
<dbReference type="SFLD" id="SFLDS00029">
    <property type="entry name" value="Radical_SAM"/>
    <property type="match status" value="1"/>
</dbReference>
<evidence type="ECO:0000313" key="10">
    <source>
        <dbReference type="EMBL" id="PIW95924.1"/>
    </source>
</evidence>
<dbReference type="PROSITE" id="PS51918">
    <property type="entry name" value="RADICAL_SAM"/>
    <property type="match status" value="1"/>
</dbReference>
<organism evidence="10 11">
    <name type="scientific">Candidatus Kuenenbacteria bacterium CG_4_8_14_3_um_filter_39_15</name>
    <dbReference type="NCBI Taxonomy" id="1974615"/>
    <lineage>
        <taxon>Bacteria</taxon>
        <taxon>Candidatus Kueneniibacteriota</taxon>
    </lineage>
</organism>